<name>A0AAU9CH55_9BACT</name>
<evidence type="ECO:0000313" key="1">
    <source>
        <dbReference type="EMBL" id="BDD11519.1"/>
    </source>
</evidence>
<accession>A0AAU9CH55</accession>
<geneLocation type="plasmid" evidence="1 2">
    <name>pFA1</name>
</geneLocation>
<evidence type="ECO:0000313" key="2">
    <source>
        <dbReference type="Proteomes" id="UP001348817"/>
    </source>
</evidence>
<keyword evidence="1" id="KW-0614">Plasmid</keyword>
<evidence type="ECO:0008006" key="3">
    <source>
        <dbReference type="Google" id="ProtNLM"/>
    </source>
</evidence>
<gene>
    <name evidence="1" type="ORF">FUAX_39510</name>
</gene>
<dbReference type="InterPro" id="IPR034660">
    <property type="entry name" value="DinB/YfiT-like"/>
</dbReference>
<keyword evidence="2" id="KW-1185">Reference proteome</keyword>
<organism evidence="1 2">
    <name type="scientific">Fulvitalea axinellae</name>
    <dbReference type="NCBI Taxonomy" id="1182444"/>
    <lineage>
        <taxon>Bacteria</taxon>
        <taxon>Pseudomonadati</taxon>
        <taxon>Bacteroidota</taxon>
        <taxon>Cytophagia</taxon>
        <taxon>Cytophagales</taxon>
        <taxon>Persicobacteraceae</taxon>
        <taxon>Fulvitalea</taxon>
    </lineage>
</organism>
<sequence>MISKTELRDSIIHELDTVEWLYAKTPAKHYGFRPEQSMWSVGEVLRTLSFIGIYTAEALRDNDFKTKSHNRYYEMKKRAFEMNLETDFEKASIAQKEALFLFFENLKESQYEQEAWHPLLDKKPLNEALLEITLKFLTGYKTQLFTYLRMLGEPLVGADTWAGRDAPFYGYE</sequence>
<dbReference type="Gene3D" id="1.20.120.450">
    <property type="entry name" value="dinb family like domain"/>
    <property type="match status" value="1"/>
</dbReference>
<dbReference type="KEGG" id="fax:FUAX_39510"/>
<dbReference type="AlphaFoldDB" id="A0AAU9CH55"/>
<dbReference type="Proteomes" id="UP001348817">
    <property type="component" value="Plasmid pFA1"/>
</dbReference>
<reference evidence="1 2" key="1">
    <citation type="submission" date="2021-12" db="EMBL/GenBank/DDBJ databases">
        <title>Genome sequencing of bacteria with rrn-lacking chromosome and rrn-plasmid.</title>
        <authorList>
            <person name="Anda M."/>
            <person name="Iwasaki W."/>
        </authorList>
    </citation>
    <scope>NUCLEOTIDE SEQUENCE [LARGE SCALE GENOMIC DNA]</scope>
    <source>
        <strain evidence="1 2">DSM 100852</strain>
        <plasmid evidence="1 2">pFA1</plasmid>
    </source>
</reference>
<dbReference type="EMBL" id="AP025315">
    <property type="protein sequence ID" value="BDD11519.1"/>
    <property type="molecule type" value="Genomic_DNA"/>
</dbReference>
<protein>
    <recommendedName>
        <fullName evidence="3">DinB family protein</fullName>
    </recommendedName>
</protein>
<dbReference type="RefSeq" id="WP_338395009.1">
    <property type="nucleotide sequence ID" value="NZ_AP025315.1"/>
</dbReference>
<proteinExistence type="predicted"/>